<keyword evidence="1" id="KW-0175">Coiled coil</keyword>
<feature type="coiled-coil region" evidence="1">
    <location>
        <begin position="286"/>
        <end position="313"/>
    </location>
</feature>
<dbReference type="EMBL" id="JEXD01000006">
    <property type="protein sequence ID" value="EXC08649.1"/>
    <property type="molecule type" value="Genomic_DNA"/>
</dbReference>
<feature type="region of interest" description="Disordered" evidence="2">
    <location>
        <begin position="50"/>
        <end position="71"/>
    </location>
</feature>
<evidence type="ECO:0000256" key="2">
    <source>
        <dbReference type="SAM" id="MobiDB-lite"/>
    </source>
</evidence>
<evidence type="ECO:0000256" key="1">
    <source>
        <dbReference type="SAM" id="Coils"/>
    </source>
</evidence>
<reference evidence="3 4" key="1">
    <citation type="submission" date="2014-02" db="EMBL/GenBank/DDBJ databases">
        <title>Comparative genomics and transcriptomics to identify genetic mechanisms underlying the emergence of carbapenem resistant Acinetobacter baumannii (CRAb).</title>
        <authorList>
            <person name="Harris A.D."/>
            <person name="Johnson K.J."/>
            <person name="George J."/>
            <person name="Shefchek K."/>
            <person name="Daugherty S.C."/>
            <person name="Parankush S."/>
            <person name="Sadzewicz L."/>
            <person name="Tallon L."/>
            <person name="Sengamalay N."/>
            <person name="Hazen T.H."/>
            <person name="Rasko D.A."/>
        </authorList>
    </citation>
    <scope>NUCLEOTIDE SEQUENCE [LARGE SCALE GENOMIC DNA]</scope>
    <source>
        <strain evidence="3 4">625974</strain>
    </source>
</reference>
<dbReference type="PATRIC" id="fig|1310607.3.peg.1205"/>
<gene>
    <name evidence="3" type="ORF">J506_1241</name>
</gene>
<evidence type="ECO:0000313" key="3">
    <source>
        <dbReference type="EMBL" id="EXC08649.1"/>
    </source>
</evidence>
<name>A0A009QEG5_ACIBA</name>
<organism evidence="3 4">
    <name type="scientific">Acinetobacter baumannii 625974</name>
    <dbReference type="NCBI Taxonomy" id="1310607"/>
    <lineage>
        <taxon>Bacteria</taxon>
        <taxon>Pseudomonadati</taxon>
        <taxon>Pseudomonadota</taxon>
        <taxon>Gammaproteobacteria</taxon>
        <taxon>Moraxellales</taxon>
        <taxon>Moraxellaceae</taxon>
        <taxon>Acinetobacter</taxon>
        <taxon>Acinetobacter calcoaceticus/baumannii complex</taxon>
    </lineage>
</organism>
<dbReference type="AlphaFoldDB" id="A0A009QEG5"/>
<sequence length="489" mass="57133">MEKGRVYGEKQSQESELNWQNIKQEASHEELANLIVAKLLSNESIKHLTSLTKKEKHQTGHETSNNSNSVERSNKRLSFLSKVSDEKHLVIFEKKFTFIQSYLDGVEIANQELYEDFQLYGFPEKRIIKEDQVDLAQKVLDSYKISLLNRIEKFMLVLALKPLPAFIEENIDEQRVLQGFDRSITSIGKEFIYLLSKYEMISRFDHEYLTISVKIFVSFIINRLNPKSRNCEFYLDTDISKESIYELNNLLFMLRKAFIQGRYDSVSVGALKGFYRDGMGPQFRNYAELYKNLQNLEIKAEKMRLRLKPLKTKDVAVYRFQLEIFENSESVRHNFFGVFLTSLIKKAKQPNGLIGLIDHIYLWKELESSTLQLDIILFFDANALAVHKDESYLFSSIKNNFEKLIGTLLEKKNSGQEANDHIKRNFSVTQIPILYKFLPEKVLLLESRNPRWKEIEGKLIPYFLIMASVYERSFKDKIANRIGGGRNVT</sequence>
<accession>A0A009QEG5</accession>
<proteinExistence type="predicted"/>
<feature type="compositionally biased region" description="Polar residues" evidence="2">
    <location>
        <begin position="61"/>
        <end position="71"/>
    </location>
</feature>
<evidence type="ECO:0000313" key="4">
    <source>
        <dbReference type="Proteomes" id="UP000021108"/>
    </source>
</evidence>
<dbReference type="RefSeq" id="WP_032059014.1">
    <property type="nucleotide sequence ID" value="NZ_JEXD01000006.1"/>
</dbReference>
<comment type="caution">
    <text evidence="3">The sequence shown here is derived from an EMBL/GenBank/DDBJ whole genome shotgun (WGS) entry which is preliminary data.</text>
</comment>
<protein>
    <submittedName>
        <fullName evidence="3">Uncharacterized protein</fullName>
    </submittedName>
</protein>
<dbReference type="Proteomes" id="UP000021108">
    <property type="component" value="Unassembled WGS sequence"/>
</dbReference>